<dbReference type="InterPro" id="IPR053145">
    <property type="entry name" value="AB_hydrolase_Est10"/>
</dbReference>
<dbReference type="PANTHER" id="PTHR43265:SF1">
    <property type="entry name" value="ESTERASE ESTD"/>
    <property type="match status" value="1"/>
</dbReference>
<keyword evidence="1" id="KW-1133">Transmembrane helix</keyword>
<dbReference type="Proteomes" id="UP000483293">
    <property type="component" value="Unassembled WGS sequence"/>
</dbReference>
<proteinExistence type="predicted"/>
<dbReference type="EMBL" id="WHZV01000009">
    <property type="protein sequence ID" value="NEG55977.1"/>
    <property type="molecule type" value="Genomic_DNA"/>
</dbReference>
<feature type="transmembrane region" description="Helical" evidence="1">
    <location>
        <begin position="563"/>
        <end position="584"/>
    </location>
</feature>
<feature type="transmembrane region" description="Helical" evidence="1">
    <location>
        <begin position="509"/>
        <end position="527"/>
    </location>
</feature>
<evidence type="ECO:0000313" key="3">
    <source>
        <dbReference type="Proteomes" id="UP000483293"/>
    </source>
</evidence>
<dbReference type="PANTHER" id="PTHR43265">
    <property type="entry name" value="ESTERASE ESTD"/>
    <property type="match status" value="1"/>
</dbReference>
<feature type="transmembrane region" description="Helical" evidence="1">
    <location>
        <begin position="382"/>
        <end position="406"/>
    </location>
</feature>
<feature type="transmembrane region" description="Helical" evidence="1">
    <location>
        <begin position="465"/>
        <end position="489"/>
    </location>
</feature>
<protein>
    <submittedName>
        <fullName evidence="2">Alpha/beta hydrolase</fullName>
    </submittedName>
</protein>
<gene>
    <name evidence="2" type="ORF">GFD21_09480</name>
</gene>
<dbReference type="RefSeq" id="WP_163197734.1">
    <property type="nucleotide sequence ID" value="NZ_WHZV01000009.1"/>
</dbReference>
<comment type="caution">
    <text evidence="2">The sequence shown here is derived from an EMBL/GenBank/DDBJ whole genome shotgun (WGS) entry which is preliminary data.</text>
</comment>
<dbReference type="Gene3D" id="3.40.50.1820">
    <property type="entry name" value="alpha/beta hydrolase"/>
    <property type="match status" value="1"/>
</dbReference>
<keyword evidence="2" id="KW-0378">Hydrolase</keyword>
<organism evidence="2 3">
    <name type="scientific">Bifidobacterium platyrrhinorum</name>
    <dbReference type="NCBI Taxonomy" id="2661628"/>
    <lineage>
        <taxon>Bacteria</taxon>
        <taxon>Bacillati</taxon>
        <taxon>Actinomycetota</taxon>
        <taxon>Actinomycetes</taxon>
        <taxon>Bifidobacteriales</taxon>
        <taxon>Bifidobacteriaceae</taxon>
        <taxon>Bifidobacterium</taxon>
    </lineage>
</organism>
<dbReference type="SUPFAM" id="SSF53474">
    <property type="entry name" value="alpha/beta-Hydrolases"/>
    <property type="match status" value="1"/>
</dbReference>
<reference evidence="2 3" key="1">
    <citation type="submission" date="2019-10" db="EMBL/GenBank/DDBJ databases">
        <title>Bifidobacterium from non-human primates.</title>
        <authorList>
            <person name="Modesto M."/>
        </authorList>
    </citation>
    <scope>NUCLEOTIDE SEQUENCE [LARGE SCALE GENOMIC DNA]</scope>
    <source>
        <strain evidence="2 3">SMA15</strain>
    </source>
</reference>
<keyword evidence="3" id="KW-1185">Reference proteome</keyword>
<evidence type="ECO:0000313" key="2">
    <source>
        <dbReference type="EMBL" id="NEG55977.1"/>
    </source>
</evidence>
<keyword evidence="1" id="KW-0472">Membrane</keyword>
<dbReference type="AlphaFoldDB" id="A0A6L9STP8"/>
<sequence>MKAWRTAMRVAATTAALLVVFAVLGALMMPRWRSEPYTDHIAVASADTAIAANPAAMPASSPSADPAPSSFLADHQGTYRTRERRISVHLEDGGSVPAILREPIGAPGRRPACLFVHGSGTGAADDFGDIANAMSSAGIITLVPAKRTDDYTPLHRDYPRFARDYGTALDLLKLVPGVDTGRTGLYAESEGTWISMLMTEHRHDIAFSILSSAPVYKGREQMAMAVSAYVHQSGAPGPVVKDVAKLMSLDFAPFDLRYADFDADDARDSLTMPVLVNYGTYDTAMPIEQGARTIIDTAARRGNRNVTVRYYAANHQMRAGKGLFAPGLPLADGYTRDLSDWVNGVAAGTGAEGWSTPLIAGAAPDQRYAAPTDTSSGIIGSLGVLAGLTAAALACFAAVVCGAVCFGCAELARRRRIAAMTGSPGRIRARLPIVNRRLRARTDTTGAWPGTSRAFVRDVGYSRGLARLMACGVAVSCMMLVALAAYLSYVGVSALYLRRSPAMMSAGFTVLRVGGVLCMILCAALIVRLAGAWRVRRAYLAHGLYPTAGLHSTWLVGRWHWMVALLALAGMLLALVVMAFWGLFSL</sequence>
<name>A0A6L9STP8_9BIFI</name>
<keyword evidence="1" id="KW-0812">Transmembrane</keyword>
<dbReference type="InterPro" id="IPR029058">
    <property type="entry name" value="AB_hydrolase_fold"/>
</dbReference>
<dbReference type="GO" id="GO:0052689">
    <property type="term" value="F:carboxylic ester hydrolase activity"/>
    <property type="evidence" value="ECO:0007669"/>
    <property type="project" value="TreeGrafter"/>
</dbReference>
<evidence type="ECO:0000256" key="1">
    <source>
        <dbReference type="SAM" id="Phobius"/>
    </source>
</evidence>
<accession>A0A6L9STP8</accession>